<dbReference type="EMBL" id="BMFC01000008">
    <property type="protein sequence ID" value="GGC10927.1"/>
    <property type="molecule type" value="Genomic_DNA"/>
</dbReference>
<evidence type="ECO:0000256" key="4">
    <source>
        <dbReference type="ARBA" id="ARBA00022692"/>
    </source>
</evidence>
<evidence type="ECO:0000313" key="10">
    <source>
        <dbReference type="Proteomes" id="UP000645462"/>
    </source>
</evidence>
<evidence type="ECO:0000256" key="7">
    <source>
        <dbReference type="RuleBase" id="RU363032"/>
    </source>
</evidence>
<name>A0ABQ1KTU9_9RHOB</name>
<dbReference type="PROSITE" id="PS50928">
    <property type="entry name" value="ABC_TM1"/>
    <property type="match status" value="1"/>
</dbReference>
<protein>
    <submittedName>
        <fullName evidence="9">ABC transporter permease</fullName>
    </submittedName>
</protein>
<feature type="domain" description="ABC transmembrane type-1" evidence="8">
    <location>
        <begin position="85"/>
        <end position="267"/>
    </location>
</feature>
<evidence type="ECO:0000313" key="9">
    <source>
        <dbReference type="EMBL" id="GGC10927.1"/>
    </source>
</evidence>
<feature type="transmembrane region" description="Helical" evidence="7">
    <location>
        <begin position="123"/>
        <end position="143"/>
    </location>
</feature>
<keyword evidence="5 7" id="KW-1133">Transmembrane helix</keyword>
<reference evidence="10" key="1">
    <citation type="journal article" date="2019" name="Int. J. Syst. Evol. Microbiol.">
        <title>The Global Catalogue of Microorganisms (GCM) 10K type strain sequencing project: providing services to taxonomists for standard genome sequencing and annotation.</title>
        <authorList>
            <consortium name="The Broad Institute Genomics Platform"/>
            <consortium name="The Broad Institute Genome Sequencing Center for Infectious Disease"/>
            <person name="Wu L."/>
            <person name="Ma J."/>
        </authorList>
    </citation>
    <scope>NUCLEOTIDE SEQUENCE [LARGE SCALE GENOMIC DNA]</scope>
    <source>
        <strain evidence="10">CGMCC 1.12478</strain>
    </source>
</reference>
<evidence type="ECO:0000259" key="8">
    <source>
        <dbReference type="PROSITE" id="PS50928"/>
    </source>
</evidence>
<dbReference type="RefSeq" id="WP_308420444.1">
    <property type="nucleotide sequence ID" value="NZ_BMFC01000008.1"/>
</dbReference>
<keyword evidence="10" id="KW-1185">Reference proteome</keyword>
<comment type="subcellular location">
    <subcellularLocation>
        <location evidence="1 7">Cell membrane</location>
        <topology evidence="1 7">Multi-pass membrane protein</topology>
    </subcellularLocation>
</comment>
<comment type="caution">
    <text evidence="9">The sequence shown here is derived from an EMBL/GenBank/DDBJ whole genome shotgun (WGS) entry which is preliminary data.</text>
</comment>
<gene>
    <name evidence="9" type="ORF">GCM10011363_29440</name>
</gene>
<keyword evidence="4 7" id="KW-0812">Transmembrane</keyword>
<dbReference type="Gene3D" id="1.10.3720.10">
    <property type="entry name" value="MetI-like"/>
    <property type="match status" value="1"/>
</dbReference>
<comment type="similarity">
    <text evidence="7">Belongs to the binding-protein-dependent transport system permease family.</text>
</comment>
<feature type="transmembrane region" description="Helical" evidence="7">
    <location>
        <begin position="92"/>
        <end position="111"/>
    </location>
</feature>
<dbReference type="InterPro" id="IPR000515">
    <property type="entry name" value="MetI-like"/>
</dbReference>
<keyword evidence="6 7" id="KW-0472">Membrane</keyword>
<sequence length="279" mass="31275">MTAIVKAPPAPPYWTFVQEPRRPDIPYGATMRAPPHVTLISLALLIAAWTLGAWVMQDADILPTPLAVWHEIAEESASGALWYHMASTLRRVALAFTLAMTVGTTLGILMGRSERLNMWLDPWVTVFLNLPALVIIVLCYLWIGLNEVAAIIAVALNKTAMVTVTIREGVRTLDRSVRDMAQVYRLSPMTRLRHVIWPQLGPFVATSTRNGLAVIWKIVLVVEFLGRSNGVGFQIHLYFQLFDTASVMAYALAFTGVMLSIEYGLVQRWERRSCAWRRA</sequence>
<evidence type="ECO:0000256" key="1">
    <source>
        <dbReference type="ARBA" id="ARBA00004651"/>
    </source>
</evidence>
<proteinExistence type="inferred from homology"/>
<dbReference type="SUPFAM" id="SSF161098">
    <property type="entry name" value="MetI-like"/>
    <property type="match status" value="1"/>
</dbReference>
<feature type="transmembrane region" description="Helical" evidence="7">
    <location>
        <begin position="247"/>
        <end position="266"/>
    </location>
</feature>
<dbReference type="PANTHER" id="PTHR30151">
    <property type="entry name" value="ALKANE SULFONATE ABC TRANSPORTER-RELATED, MEMBRANE SUBUNIT"/>
    <property type="match status" value="1"/>
</dbReference>
<evidence type="ECO:0000256" key="5">
    <source>
        <dbReference type="ARBA" id="ARBA00022989"/>
    </source>
</evidence>
<keyword evidence="3" id="KW-1003">Cell membrane</keyword>
<dbReference type="PANTHER" id="PTHR30151:SF38">
    <property type="entry name" value="ALIPHATIC SULFONATES TRANSPORT PERMEASE PROTEIN SSUC-RELATED"/>
    <property type="match status" value="1"/>
</dbReference>
<evidence type="ECO:0000256" key="6">
    <source>
        <dbReference type="ARBA" id="ARBA00023136"/>
    </source>
</evidence>
<organism evidence="9 10">
    <name type="scientific">Marivita lacus</name>
    <dbReference type="NCBI Taxonomy" id="1323742"/>
    <lineage>
        <taxon>Bacteria</taxon>
        <taxon>Pseudomonadati</taxon>
        <taxon>Pseudomonadota</taxon>
        <taxon>Alphaproteobacteria</taxon>
        <taxon>Rhodobacterales</taxon>
        <taxon>Roseobacteraceae</taxon>
        <taxon>Marivita</taxon>
    </lineage>
</organism>
<dbReference type="Proteomes" id="UP000645462">
    <property type="component" value="Unassembled WGS sequence"/>
</dbReference>
<dbReference type="CDD" id="cd06261">
    <property type="entry name" value="TM_PBP2"/>
    <property type="match status" value="1"/>
</dbReference>
<dbReference type="InterPro" id="IPR035906">
    <property type="entry name" value="MetI-like_sf"/>
</dbReference>
<accession>A0ABQ1KTU9</accession>
<dbReference type="Pfam" id="PF00528">
    <property type="entry name" value="BPD_transp_1"/>
    <property type="match status" value="1"/>
</dbReference>
<keyword evidence="2 7" id="KW-0813">Transport</keyword>
<evidence type="ECO:0000256" key="3">
    <source>
        <dbReference type="ARBA" id="ARBA00022475"/>
    </source>
</evidence>
<feature type="transmembrane region" description="Helical" evidence="7">
    <location>
        <begin position="37"/>
        <end position="56"/>
    </location>
</feature>
<evidence type="ECO:0000256" key="2">
    <source>
        <dbReference type="ARBA" id="ARBA00022448"/>
    </source>
</evidence>